<dbReference type="AlphaFoldDB" id="A0A514BND7"/>
<reference evidence="1 2" key="1">
    <citation type="submission" date="2019-06" db="EMBL/GenBank/DDBJ databases">
        <title>Lysobacter alkalisoli sp. nov. isolated from saline-alkali soil.</title>
        <authorList>
            <person name="Sun J.-Q."/>
            <person name="Xu L."/>
        </authorList>
    </citation>
    <scope>NUCLEOTIDE SEQUENCE [LARGE SCALE GENOMIC DNA]</scope>
    <source>
        <strain evidence="1 2">SJ-36</strain>
    </source>
</reference>
<evidence type="ECO:0000313" key="2">
    <source>
        <dbReference type="Proteomes" id="UP000317199"/>
    </source>
</evidence>
<sequence length="104" mass="11775">MVKESNCYSVLADFIGTHGKFVEDDFPVTGLTNSDARLFLGLLRECRIRPLGIELWRATAHGYDVDGAKGWYSERGTIEADYQGALAYLNSEWLGSRDLFVFQY</sequence>
<organism evidence="1 2">
    <name type="scientific">Marilutibacter alkalisoli</name>
    <dbReference type="NCBI Taxonomy" id="2591633"/>
    <lineage>
        <taxon>Bacteria</taxon>
        <taxon>Pseudomonadati</taxon>
        <taxon>Pseudomonadota</taxon>
        <taxon>Gammaproteobacteria</taxon>
        <taxon>Lysobacterales</taxon>
        <taxon>Lysobacteraceae</taxon>
        <taxon>Marilutibacter</taxon>
    </lineage>
</organism>
<evidence type="ECO:0000313" key="1">
    <source>
        <dbReference type="EMBL" id="QDH68880.1"/>
    </source>
</evidence>
<dbReference type="RefSeq" id="WP_141622222.1">
    <property type="nucleotide sequence ID" value="NZ_CP041242.1"/>
</dbReference>
<dbReference type="Proteomes" id="UP000317199">
    <property type="component" value="Chromosome"/>
</dbReference>
<proteinExistence type="predicted"/>
<name>A0A514BND7_9GAMM</name>
<protein>
    <submittedName>
        <fullName evidence="1">Uncharacterized protein</fullName>
    </submittedName>
</protein>
<dbReference type="EMBL" id="CP041242">
    <property type="protein sequence ID" value="QDH68880.1"/>
    <property type="molecule type" value="Genomic_DNA"/>
</dbReference>
<accession>A0A514BND7</accession>
<dbReference type="KEGG" id="lyj:FKV23_01250"/>
<keyword evidence="2" id="KW-1185">Reference proteome</keyword>
<gene>
    <name evidence="1" type="ORF">FKV23_01250</name>
</gene>